<evidence type="ECO:0008006" key="3">
    <source>
        <dbReference type="Google" id="ProtNLM"/>
    </source>
</evidence>
<organism evidence="1 2">
    <name type="scientific">Mycobacteroides immunogenum</name>
    <dbReference type="NCBI Taxonomy" id="83262"/>
    <lineage>
        <taxon>Bacteria</taxon>
        <taxon>Bacillati</taxon>
        <taxon>Actinomycetota</taxon>
        <taxon>Actinomycetes</taxon>
        <taxon>Mycobacteriales</taxon>
        <taxon>Mycobacteriaceae</taxon>
        <taxon>Mycobacteroides</taxon>
    </lineage>
</organism>
<accession>A0A179VKU4</accession>
<evidence type="ECO:0000313" key="1">
    <source>
        <dbReference type="EMBL" id="OAT70926.1"/>
    </source>
</evidence>
<gene>
    <name evidence="1" type="ORF">AWB85_06540</name>
</gene>
<reference evidence="1 2" key="1">
    <citation type="submission" date="2016-01" db="EMBL/GenBank/DDBJ databases">
        <title>Mycobacterium immunogenum strain CD11_6 genome sequencing and assembly.</title>
        <authorList>
            <person name="Kaur G."/>
            <person name="Nair G.R."/>
            <person name="Mayilraj S."/>
        </authorList>
    </citation>
    <scope>NUCLEOTIDE SEQUENCE [LARGE SCALE GENOMIC DNA]</scope>
    <source>
        <strain evidence="1 2">CD11-6</strain>
    </source>
</reference>
<evidence type="ECO:0000313" key="2">
    <source>
        <dbReference type="Proteomes" id="UP000186919"/>
    </source>
</evidence>
<proteinExistence type="predicted"/>
<dbReference type="EMBL" id="LQYE01000001">
    <property type="protein sequence ID" value="OAT70926.1"/>
    <property type="molecule type" value="Genomic_DNA"/>
</dbReference>
<dbReference type="Proteomes" id="UP000186919">
    <property type="component" value="Unassembled WGS sequence"/>
</dbReference>
<comment type="caution">
    <text evidence="1">The sequence shown here is derived from an EMBL/GenBank/DDBJ whole genome shotgun (WGS) entry which is preliminary data.</text>
</comment>
<protein>
    <recommendedName>
        <fullName evidence="3">Phage tail protein</fullName>
    </recommendedName>
</protein>
<sequence length="225" mass="23696">MTGPIVAGPGGAAGDIKELFSGSPTAPGITGGVFIGKPGIALPPADDIFIPATEHSPDLKNVGFVSEDGVTGTEDRSINEIAAWGGDIVAFLQESFSVSWQMVLLQIMNREIAKLAYGDDNVAYTQATQAHGNWLAIKVNKLMLPKKTVWIDSFYSDGSEGLKAMRWVAPLAQVSEKGDFKTAHSELSGHDLTLKLLPDSQGNNAYIYLDDGQVVPLPAGGGGTP</sequence>
<dbReference type="RefSeq" id="WP_005094127.1">
    <property type="nucleotide sequence ID" value="NZ_LQYE01000001.1"/>
</dbReference>
<name>A0A179VKU4_9MYCO</name>
<dbReference type="AlphaFoldDB" id="A0A179VKU4"/>